<dbReference type="EMBL" id="LFYR01000047">
    <property type="protein sequence ID" value="KMZ76369.1"/>
    <property type="molecule type" value="Genomic_DNA"/>
</dbReference>
<keyword evidence="9" id="KW-1185">Reference proteome</keyword>
<comment type="caution">
    <text evidence="8">The sequence shown here is derived from an EMBL/GenBank/DDBJ whole genome shotgun (WGS) entry which is preliminary data.</text>
</comment>
<evidence type="ECO:0000259" key="7">
    <source>
        <dbReference type="Pfam" id="PF12734"/>
    </source>
</evidence>
<evidence type="ECO:0000256" key="2">
    <source>
        <dbReference type="ARBA" id="ARBA00009444"/>
    </source>
</evidence>
<keyword evidence="5" id="KW-0472">Membrane</keyword>
<dbReference type="OMA" id="QAYPVYV"/>
<gene>
    <name evidence="8" type="ORF">ZOSMA_103G00750</name>
</gene>
<evidence type="ECO:0000256" key="6">
    <source>
        <dbReference type="SAM" id="MobiDB-lite"/>
    </source>
</evidence>
<protein>
    <recommendedName>
        <fullName evidence="7">Cysteine-rich transmembrane domain-containing protein</fullName>
    </recommendedName>
</protein>
<organism evidence="8 9">
    <name type="scientific">Zostera marina</name>
    <name type="common">Eelgrass</name>
    <dbReference type="NCBI Taxonomy" id="29655"/>
    <lineage>
        <taxon>Eukaryota</taxon>
        <taxon>Viridiplantae</taxon>
        <taxon>Streptophyta</taxon>
        <taxon>Embryophyta</taxon>
        <taxon>Tracheophyta</taxon>
        <taxon>Spermatophyta</taxon>
        <taxon>Magnoliopsida</taxon>
        <taxon>Liliopsida</taxon>
        <taxon>Zosteraceae</taxon>
        <taxon>Zostera</taxon>
    </lineage>
</organism>
<feature type="domain" description="Cysteine-rich transmembrane" evidence="7">
    <location>
        <begin position="54"/>
        <end position="90"/>
    </location>
</feature>
<evidence type="ECO:0000256" key="1">
    <source>
        <dbReference type="ARBA" id="ARBA00004167"/>
    </source>
</evidence>
<reference evidence="9" key="1">
    <citation type="journal article" date="2016" name="Nature">
        <title>The genome of the seagrass Zostera marina reveals angiosperm adaptation to the sea.</title>
        <authorList>
            <person name="Olsen J.L."/>
            <person name="Rouze P."/>
            <person name="Verhelst B."/>
            <person name="Lin Y.-C."/>
            <person name="Bayer T."/>
            <person name="Collen J."/>
            <person name="Dattolo E."/>
            <person name="De Paoli E."/>
            <person name="Dittami S."/>
            <person name="Maumus F."/>
            <person name="Michel G."/>
            <person name="Kersting A."/>
            <person name="Lauritano C."/>
            <person name="Lohaus R."/>
            <person name="Toepel M."/>
            <person name="Tonon T."/>
            <person name="Vanneste K."/>
            <person name="Amirebrahimi M."/>
            <person name="Brakel J."/>
            <person name="Bostroem C."/>
            <person name="Chovatia M."/>
            <person name="Grimwood J."/>
            <person name="Jenkins J.W."/>
            <person name="Jueterbock A."/>
            <person name="Mraz A."/>
            <person name="Stam W.T."/>
            <person name="Tice H."/>
            <person name="Bornberg-Bauer E."/>
            <person name="Green P.J."/>
            <person name="Pearson G.A."/>
            <person name="Procaccini G."/>
            <person name="Duarte C.M."/>
            <person name="Schmutz J."/>
            <person name="Reusch T.B.H."/>
            <person name="Van de Peer Y."/>
        </authorList>
    </citation>
    <scope>NUCLEOTIDE SEQUENCE [LARGE SCALE GENOMIC DNA]</scope>
    <source>
        <strain evidence="9">cv. Finnish</strain>
    </source>
</reference>
<evidence type="ECO:0000256" key="4">
    <source>
        <dbReference type="ARBA" id="ARBA00022989"/>
    </source>
</evidence>
<proteinExistence type="inferred from homology"/>
<dbReference type="PANTHER" id="PTHR31568:SF122">
    <property type="entry name" value="PROTEIN CYSTEINE-RICH TRANSMEMBRANE MODULE 9"/>
    <property type="match status" value="1"/>
</dbReference>
<dbReference type="Pfam" id="PF12734">
    <property type="entry name" value="CYSTM"/>
    <property type="match status" value="1"/>
</dbReference>
<dbReference type="OrthoDB" id="783847at2759"/>
<evidence type="ECO:0000313" key="9">
    <source>
        <dbReference type="Proteomes" id="UP000036987"/>
    </source>
</evidence>
<keyword evidence="3" id="KW-0812">Transmembrane</keyword>
<dbReference type="InterPro" id="IPR028144">
    <property type="entry name" value="CYSTM_dom"/>
</dbReference>
<dbReference type="PANTHER" id="PTHR31568">
    <property type="entry name" value="RCG49325, ISOFORM CRA_A"/>
    <property type="match status" value="1"/>
</dbReference>
<evidence type="ECO:0000256" key="3">
    <source>
        <dbReference type="ARBA" id="ARBA00022692"/>
    </source>
</evidence>
<dbReference type="STRING" id="29655.A0A0K9Q5A6"/>
<dbReference type="GO" id="GO:0005886">
    <property type="term" value="C:plasma membrane"/>
    <property type="evidence" value="ECO:0000318"/>
    <property type="project" value="GO_Central"/>
</dbReference>
<comment type="subcellular location">
    <subcellularLocation>
        <location evidence="1">Membrane</location>
        <topology evidence="1">Single-pass membrane protein</topology>
    </subcellularLocation>
</comment>
<evidence type="ECO:0000313" key="8">
    <source>
        <dbReference type="EMBL" id="KMZ76369.1"/>
    </source>
</evidence>
<dbReference type="InterPro" id="IPR044850">
    <property type="entry name" value="WIH1-like"/>
</dbReference>
<accession>A0A0K9Q5A6</accession>
<keyword evidence="4" id="KW-1133">Transmembrane helix</keyword>
<dbReference type="AlphaFoldDB" id="A0A0K9Q5A6"/>
<sequence length="91" mass="10020">MDFTRLFKQHKMSSNQQQHGEQPYPPQSYPPTGQAEAYTMPPPIGYPMRDGAAYPPQQSAPVETKSRGDGDGFWKGCCAALCCCCVLDCCL</sequence>
<evidence type="ECO:0000256" key="5">
    <source>
        <dbReference type="ARBA" id="ARBA00023136"/>
    </source>
</evidence>
<comment type="similarity">
    <text evidence="2">Belongs to the CYSTM1 family.</text>
</comment>
<name>A0A0K9Q5A6_ZOSMR</name>
<feature type="region of interest" description="Disordered" evidence="6">
    <location>
        <begin position="1"/>
        <end position="66"/>
    </location>
</feature>
<dbReference type="Proteomes" id="UP000036987">
    <property type="component" value="Unassembled WGS sequence"/>
</dbReference>